<gene>
    <name evidence="3" type="ORF">C4K88_01665</name>
</gene>
<keyword evidence="2" id="KW-0472">Membrane</keyword>
<dbReference type="RefSeq" id="WP_104119889.1">
    <property type="nucleotide sequence ID" value="NZ_PRKW01000001.1"/>
</dbReference>
<dbReference type="Proteomes" id="UP000239297">
    <property type="component" value="Unassembled WGS sequence"/>
</dbReference>
<accession>A0A2S5J1C1</accession>
<evidence type="ECO:0000256" key="2">
    <source>
        <dbReference type="SAM" id="Phobius"/>
    </source>
</evidence>
<evidence type="ECO:0000313" key="3">
    <source>
        <dbReference type="EMBL" id="PPB50618.1"/>
    </source>
</evidence>
<name>A0A2S5J1C1_9MICC</name>
<evidence type="ECO:0000313" key="4">
    <source>
        <dbReference type="Proteomes" id="UP000239297"/>
    </source>
</evidence>
<feature type="region of interest" description="Disordered" evidence="1">
    <location>
        <begin position="50"/>
        <end position="69"/>
    </location>
</feature>
<feature type="transmembrane region" description="Helical" evidence="2">
    <location>
        <begin position="12"/>
        <end position="30"/>
    </location>
</feature>
<dbReference type="OrthoDB" id="4948465at2"/>
<dbReference type="AlphaFoldDB" id="A0A2S5J1C1"/>
<keyword evidence="2" id="KW-1133">Transmembrane helix</keyword>
<proteinExistence type="predicted"/>
<dbReference type="EMBL" id="PRKW01000001">
    <property type="protein sequence ID" value="PPB50618.1"/>
    <property type="molecule type" value="Genomic_DNA"/>
</dbReference>
<sequence>MNDLLSFVGSYWWLVFPLSGVFAIWGKSLSEATERRHQRKIELYRLKHPGGALPAPHEAPVPAAKKPTPTRTQLEHVQRMHDAVDRKWLTYELDAAKLIDYPMMTDVREPLTVAFLRAKREADALRPEPSSRVTSEDLAAYRSAVTSYDVAFQIAETEARRVRTSGFTTEERQRLETARRLVTVAIDDAATAAERQTAYRRARRELDGLIVLPDATVTSLEEKVAGAIGQRREPPRP</sequence>
<comment type="caution">
    <text evidence="3">The sequence shown here is derived from an EMBL/GenBank/DDBJ whole genome shotgun (WGS) entry which is preliminary data.</text>
</comment>
<keyword evidence="4" id="KW-1185">Reference proteome</keyword>
<reference evidence="3 4" key="1">
    <citation type="journal article" date="2014" name="Int. J. Syst. Evol. Microbiol.">
        <title>Arthrobacter pityocampae sp. nov., isolated from Thaumetopoea pityocampa (Lep., Thaumetopoeidae).</title>
        <authorList>
            <person name="Ince I.A."/>
            <person name="Demirbag Z."/>
            <person name="Kati H."/>
        </authorList>
    </citation>
    <scope>NUCLEOTIDE SEQUENCE [LARGE SCALE GENOMIC DNA]</scope>
    <source>
        <strain evidence="3 4">Tp2</strain>
    </source>
</reference>
<keyword evidence="2" id="KW-0812">Transmembrane</keyword>
<organism evidence="3 4">
    <name type="scientific">Arthrobacter pityocampae</name>
    <dbReference type="NCBI Taxonomy" id="547334"/>
    <lineage>
        <taxon>Bacteria</taxon>
        <taxon>Bacillati</taxon>
        <taxon>Actinomycetota</taxon>
        <taxon>Actinomycetes</taxon>
        <taxon>Micrococcales</taxon>
        <taxon>Micrococcaceae</taxon>
        <taxon>Arthrobacter</taxon>
    </lineage>
</organism>
<protein>
    <submittedName>
        <fullName evidence="3">Uncharacterized protein</fullName>
    </submittedName>
</protein>
<evidence type="ECO:0000256" key="1">
    <source>
        <dbReference type="SAM" id="MobiDB-lite"/>
    </source>
</evidence>
<feature type="compositionally biased region" description="Low complexity" evidence="1">
    <location>
        <begin position="60"/>
        <end position="69"/>
    </location>
</feature>